<feature type="transmembrane region" description="Helical" evidence="1">
    <location>
        <begin position="7"/>
        <end position="29"/>
    </location>
</feature>
<feature type="transmembrane region" description="Helical" evidence="1">
    <location>
        <begin position="60"/>
        <end position="81"/>
    </location>
</feature>
<keyword evidence="1" id="KW-0812">Transmembrane</keyword>
<protein>
    <submittedName>
        <fullName evidence="2">Uncharacterized protein</fullName>
    </submittedName>
</protein>
<organism evidence="2 3">
    <name type="scientific">Papiliotrema laurentii</name>
    <name type="common">Cryptococcus laurentii</name>
    <dbReference type="NCBI Taxonomy" id="5418"/>
    <lineage>
        <taxon>Eukaryota</taxon>
        <taxon>Fungi</taxon>
        <taxon>Dikarya</taxon>
        <taxon>Basidiomycota</taxon>
        <taxon>Agaricomycotina</taxon>
        <taxon>Tremellomycetes</taxon>
        <taxon>Tremellales</taxon>
        <taxon>Rhynchogastremaceae</taxon>
        <taxon>Papiliotrema</taxon>
    </lineage>
</organism>
<evidence type="ECO:0000313" key="3">
    <source>
        <dbReference type="Proteomes" id="UP001182556"/>
    </source>
</evidence>
<keyword evidence="1" id="KW-1133">Transmembrane helix</keyword>
<comment type="caution">
    <text evidence="2">The sequence shown here is derived from an EMBL/GenBank/DDBJ whole genome shotgun (WGS) entry which is preliminary data.</text>
</comment>
<reference evidence="2" key="1">
    <citation type="submission" date="2023-02" db="EMBL/GenBank/DDBJ databases">
        <title>Identification and recombinant expression of a fungal hydrolase from Papiliotrema laurentii that hydrolyzes apple cutin and clears colloidal polyester polyurethane.</title>
        <authorList>
            <consortium name="DOE Joint Genome Institute"/>
            <person name="Roman V.A."/>
            <person name="Bojanowski C."/>
            <person name="Crable B.R."/>
            <person name="Wagner D.N."/>
            <person name="Hung C.S."/>
            <person name="Nadeau L.J."/>
            <person name="Schratz L."/>
            <person name="Haridas S."/>
            <person name="Pangilinan J."/>
            <person name="Lipzen A."/>
            <person name="Na H."/>
            <person name="Yan M."/>
            <person name="Ng V."/>
            <person name="Grigoriev I.V."/>
            <person name="Spatafora J.W."/>
            <person name="Barlow D."/>
            <person name="Biffinger J."/>
            <person name="Kelley-Loughnane N."/>
            <person name="Varaljay V.A."/>
            <person name="Crookes-Goodson W.J."/>
        </authorList>
    </citation>
    <scope>NUCLEOTIDE SEQUENCE</scope>
    <source>
        <strain evidence="2">5307AH</strain>
    </source>
</reference>
<dbReference type="Proteomes" id="UP001182556">
    <property type="component" value="Unassembled WGS sequence"/>
</dbReference>
<sequence>MPRVLDSIIFLITFGLGVLALAVCSHALVERNAEIGHANEVSPAGVKIILSTNDLSMPGFAMSTAACGIFINALILFVHNLGVLPMTNFLRKIFFLTPLLLLLNTLLAFASAVAITYAARNGRLSVYATLGKTRLPTAAFDAQAKALGLSVYYWDKAYVRLMAIGVWPVIPFAIVTTYLAYRYWKVERPSAQRSIVQNEPTMIQRQDSSYDEKAAVSHIA</sequence>
<gene>
    <name evidence="2" type="ORF">DB88DRAFT_548287</name>
</gene>
<evidence type="ECO:0000256" key="1">
    <source>
        <dbReference type="SAM" id="Phobius"/>
    </source>
</evidence>
<keyword evidence="3" id="KW-1185">Reference proteome</keyword>
<feature type="transmembrane region" description="Helical" evidence="1">
    <location>
        <begin position="157"/>
        <end position="181"/>
    </location>
</feature>
<feature type="transmembrane region" description="Helical" evidence="1">
    <location>
        <begin position="93"/>
        <end position="119"/>
    </location>
</feature>
<proteinExistence type="predicted"/>
<dbReference type="EMBL" id="JAODAN010000011">
    <property type="protein sequence ID" value="KAK1921111.1"/>
    <property type="molecule type" value="Genomic_DNA"/>
</dbReference>
<keyword evidence="1" id="KW-0472">Membrane</keyword>
<name>A0AAD9CXU3_PAPLA</name>
<evidence type="ECO:0000313" key="2">
    <source>
        <dbReference type="EMBL" id="KAK1921111.1"/>
    </source>
</evidence>
<accession>A0AAD9CXU3</accession>
<dbReference type="AlphaFoldDB" id="A0AAD9CXU3"/>